<evidence type="ECO:0000256" key="1">
    <source>
        <dbReference type="SAM" id="SignalP"/>
    </source>
</evidence>
<evidence type="ECO:0000313" key="3">
    <source>
        <dbReference type="Proteomes" id="UP001549749"/>
    </source>
</evidence>
<evidence type="ECO:0000313" key="2">
    <source>
        <dbReference type="EMBL" id="MET6998688.1"/>
    </source>
</evidence>
<feature type="signal peptide" evidence="1">
    <location>
        <begin position="1"/>
        <end position="27"/>
    </location>
</feature>
<feature type="chain" id="PRO_5047222650" description="DUF4397 domain-containing protein" evidence="1">
    <location>
        <begin position="28"/>
        <end position="284"/>
    </location>
</feature>
<proteinExistence type="predicted"/>
<gene>
    <name evidence="2" type="ORF">ABR189_14990</name>
</gene>
<organism evidence="2 3">
    <name type="scientific">Chitinophaga defluvii</name>
    <dbReference type="NCBI Taxonomy" id="3163343"/>
    <lineage>
        <taxon>Bacteria</taxon>
        <taxon>Pseudomonadati</taxon>
        <taxon>Bacteroidota</taxon>
        <taxon>Chitinophagia</taxon>
        <taxon>Chitinophagales</taxon>
        <taxon>Chitinophagaceae</taxon>
        <taxon>Chitinophaga</taxon>
    </lineage>
</organism>
<sequence>MNMNSIKNKIKRWFSLALFCCMATACKKNVEAVLPDNQQDIRVNYYGASDVLPETDLNVDISLLLDGKQYQQYQAAFRFESDNDIHVYPRTFQNSDDRQIGYARYVAQPYRFAFAGENIKLVDTLLNLEPATFHCLYLTDVLTAQNSAPKYGLLAVKETRQAIPDGQIGVRFINLSPETNSLEVVLTTVGGNDRPLAATAFLKASEYSYLDPKDATEGLLRFKLTDTDGSVIYTAVPATAGRSYAVIAQGFKTDQRRQIANGNGQGVSTLTISNNLRALVRRTY</sequence>
<keyword evidence="3" id="KW-1185">Reference proteome</keyword>
<comment type="caution">
    <text evidence="2">The sequence shown here is derived from an EMBL/GenBank/DDBJ whole genome shotgun (WGS) entry which is preliminary data.</text>
</comment>
<evidence type="ECO:0008006" key="4">
    <source>
        <dbReference type="Google" id="ProtNLM"/>
    </source>
</evidence>
<dbReference type="PROSITE" id="PS51257">
    <property type="entry name" value="PROKAR_LIPOPROTEIN"/>
    <property type="match status" value="1"/>
</dbReference>
<dbReference type="Proteomes" id="UP001549749">
    <property type="component" value="Unassembled WGS sequence"/>
</dbReference>
<keyword evidence="1" id="KW-0732">Signal</keyword>
<dbReference type="EMBL" id="JBEXAC010000002">
    <property type="protein sequence ID" value="MET6998688.1"/>
    <property type="molecule type" value="Genomic_DNA"/>
</dbReference>
<accession>A0ABV2T6N3</accession>
<protein>
    <recommendedName>
        <fullName evidence="4">DUF4397 domain-containing protein</fullName>
    </recommendedName>
</protein>
<dbReference type="RefSeq" id="WP_354661330.1">
    <property type="nucleotide sequence ID" value="NZ_JBEXAC010000002.1"/>
</dbReference>
<name>A0ABV2T6N3_9BACT</name>
<reference evidence="2 3" key="1">
    <citation type="submission" date="2024-06" db="EMBL/GenBank/DDBJ databases">
        <title>Chitinophaga defluvii sp. nov., isolated from municipal sewage.</title>
        <authorList>
            <person name="Zhang L."/>
        </authorList>
    </citation>
    <scope>NUCLEOTIDE SEQUENCE [LARGE SCALE GENOMIC DNA]</scope>
    <source>
        <strain evidence="2 3">H8</strain>
    </source>
</reference>